<dbReference type="Proteomes" id="UP001527181">
    <property type="component" value="Unassembled WGS sequence"/>
</dbReference>
<dbReference type="PANTHER" id="PTHR32305:SF15">
    <property type="entry name" value="PROTEIN RHSA-RELATED"/>
    <property type="match status" value="1"/>
</dbReference>
<dbReference type="InterPro" id="IPR050708">
    <property type="entry name" value="T6SS_VgrG/RHS"/>
</dbReference>
<evidence type="ECO:0000256" key="2">
    <source>
        <dbReference type="SAM" id="SignalP"/>
    </source>
</evidence>
<dbReference type="Pfam" id="PF07591">
    <property type="entry name" value="PT-HINT"/>
    <property type="match status" value="1"/>
</dbReference>
<comment type="caution">
    <text evidence="4">The sequence shown here is derived from an EMBL/GenBank/DDBJ whole genome shotgun (WGS) entry which is preliminary data.</text>
</comment>
<name>A0ABT4H7H4_PAEAL</name>
<feature type="chain" id="PRO_5045092795" evidence="2">
    <location>
        <begin position="23"/>
        <end position="1793"/>
    </location>
</feature>
<dbReference type="NCBIfam" id="TIGR01643">
    <property type="entry name" value="YD_repeat_2x"/>
    <property type="match status" value="8"/>
</dbReference>
<dbReference type="InterPro" id="IPR036844">
    <property type="entry name" value="Hint_dom_sf"/>
</dbReference>
<dbReference type="InterPro" id="IPR056823">
    <property type="entry name" value="TEN-like_YD-shell"/>
</dbReference>
<dbReference type="Pfam" id="PF25023">
    <property type="entry name" value="TEN_YD-shell"/>
    <property type="match status" value="1"/>
</dbReference>
<dbReference type="InterPro" id="IPR006141">
    <property type="entry name" value="Intein_N"/>
</dbReference>
<dbReference type="InterPro" id="IPR006530">
    <property type="entry name" value="YD"/>
</dbReference>
<keyword evidence="1" id="KW-0677">Repeat</keyword>
<evidence type="ECO:0000256" key="1">
    <source>
        <dbReference type="ARBA" id="ARBA00022737"/>
    </source>
</evidence>
<dbReference type="InterPro" id="IPR031325">
    <property type="entry name" value="RHS_repeat"/>
</dbReference>
<dbReference type="InterPro" id="IPR022385">
    <property type="entry name" value="Rhs_assc_core"/>
</dbReference>
<reference evidence="4 5" key="1">
    <citation type="submission" date="2022-05" db="EMBL/GenBank/DDBJ databases">
        <title>Genome Sequencing of Bee-Associated Microbes.</title>
        <authorList>
            <person name="Dunlap C."/>
        </authorList>
    </citation>
    <scope>NUCLEOTIDE SEQUENCE [LARGE SCALE GENOMIC DNA]</scope>
    <source>
        <strain evidence="4 5">NRRL B-04010</strain>
    </source>
</reference>
<keyword evidence="5" id="KW-1185">Reference proteome</keyword>
<organism evidence="4 5">
    <name type="scientific">Paenibacillus alvei</name>
    <name type="common">Bacillus alvei</name>
    <dbReference type="NCBI Taxonomy" id="44250"/>
    <lineage>
        <taxon>Bacteria</taxon>
        <taxon>Bacillati</taxon>
        <taxon>Bacillota</taxon>
        <taxon>Bacilli</taxon>
        <taxon>Bacillales</taxon>
        <taxon>Paenibacillaceae</taxon>
        <taxon>Paenibacillus</taxon>
    </lineage>
</organism>
<dbReference type="PROSITE" id="PS50817">
    <property type="entry name" value="INTEIN_N_TER"/>
    <property type="match status" value="1"/>
</dbReference>
<evidence type="ECO:0000313" key="5">
    <source>
        <dbReference type="Proteomes" id="UP001527181"/>
    </source>
</evidence>
<dbReference type="RefSeq" id="WP_268598803.1">
    <property type="nucleotide sequence ID" value="NZ_JAMDNP010000109.1"/>
</dbReference>
<dbReference type="Gene3D" id="2.170.16.10">
    <property type="entry name" value="Hedgehog/Intein (Hint) domain"/>
    <property type="match status" value="1"/>
</dbReference>
<keyword evidence="2" id="KW-0732">Signal</keyword>
<dbReference type="InterPro" id="IPR003587">
    <property type="entry name" value="Hint_dom_N"/>
</dbReference>
<evidence type="ECO:0000313" key="4">
    <source>
        <dbReference type="EMBL" id="MCY9764713.1"/>
    </source>
</evidence>
<dbReference type="CDD" id="cd00081">
    <property type="entry name" value="Hint"/>
    <property type="match status" value="1"/>
</dbReference>
<proteinExistence type="predicted"/>
<dbReference type="NCBIfam" id="TIGR03696">
    <property type="entry name" value="Rhs_assc_core"/>
    <property type="match status" value="1"/>
</dbReference>
<gene>
    <name evidence="4" type="ORF">M5X12_29915</name>
</gene>
<protein>
    <submittedName>
        <fullName evidence="4">Polymorphic toxin-type HINT domain-containing protein</fullName>
    </submittedName>
</protein>
<dbReference type="EMBL" id="JAMDNP010000109">
    <property type="protein sequence ID" value="MCY9764713.1"/>
    <property type="molecule type" value="Genomic_DNA"/>
</dbReference>
<evidence type="ECO:0000259" key="3">
    <source>
        <dbReference type="SMART" id="SM00306"/>
    </source>
</evidence>
<sequence>MKKYISLILTFILAFTSIPLTSAQEVMSSDTELSNLSVTDAVYSQQPKDLNPQDIITVSSVAEKFQVEGDWVYGEVTKGYLLHHIYEGLLEKQRGGSYEQYMNRLYPNISRNASEQQPSVTTSVYDHLSNVESDGDVKKTSVTDSVYEVPKFRRSKRSVSSSNYDSFALKQKELKFDQAPYSVGDAGESISTVDGSLHVEQTDLVLPGPNGLDFKLRRVYDSSRGKDDIYYSETKHKQLPRKPEEERRSSLGKGWMWDIPYLKVAENQKFLYLPQRGTFAIDGYDIVGNPFRDLSFGPVYDDKKNDAPKGSRYILSDYNQGLDYYFDEDGLLLRINDQNNNCLDFTHIGDELFRIAASTKAGKEKGKSNYLYIRDMGNHLEAAVKYTDPATNQPKEQVVKYVRKKINLNAEDRYILKEVVDPVGRITTYYYEIRTLPSNILPGYSMFNKKEDFSEQMLYWGVTDGVTLGMIEHPTKAQSQFTSSSEIRKIGFYAIEYQVVYNERKLLYSTNTGATVVSNRQTVTFPEDFGKIFGNVTYNVRVDDGRTITNHNYSVSYREEYERMNEGNYYTFTLDPPILYHNKSETTAKGSNESKSVTYRYNENSDRKMLHSKPIWISETSYGASGSSTRTTSYKYDEFGNVTEETNPLNVTSSYEYKYIPQAQAQKLTKMTTAVGPQSDLIAQYEYETEHGGLQQTTLQDGQGRLLNQVRYERDMHGNPTTIQIKGDNAKDTVIRQEFNEIHNYMFPNKQSVTVKDADGVSGELTTEARYIPETGMLYQFVDGKGQAITYTYDDLNRVTAVTNADGSQTKIEYDDVNNRIVVTDAAGQQTERFFDPFGRLIKETNGRGTAEHRYNEYGDLISKGDFNGSATQYEYDAWGRVIAEQPGYFAATRYQYDDGANTKTVIDGTNNPIKETYDILGRVTLKEELKPSGNVVLARYKYDYAGNVTSSTDANNNVTNYEYDALGRLIAVTDGEGKTTRYQYNLLGDMVEVKYADGNTVQKKYDEIGRLIQQIDPSKQSKKMYYDANGNIARLVDKKGQTQEFEYNQLDLLTSSKASDETIMYQYDAMGRRVSMSDGTGKTQYAYYPTGELESILYPDQTKLSFDYEARQLRTKQTVTTSNFALTSNVDYLYEQPTPTKLKALDGSGTILSEFTYEFNPQSKQLAKFNSLNGYSESYNYDGFNLSGIQQSQNNVQFGQYAYQYDNNRNIVAKNDNGSTFQFSYDPLNRIKTSSQFNEAYTYDQRDNRSTLQSDQVPDIKGANYTYDSRNRLTQVTTEDSKAVSYRYNGDDLMVERTEGGVTTRYYYDDRAKIVAEGKVEANGSVTITAAYIHESNGKLMARQVPGQDMQYYVSNGHGDITEIRDAQGNVLNRYTYDIWGNPLTQEEQVPNNFRYSGEYWDAATNLQYLRARWYDPSIGRFINEDTYEGDIKNPLSLNLYTYVKNNPLKYVDPSGHIGIPMAPTPAMTCAASPGHCETILKAQAEAGKTLLVEGANFLILDDVNTLLNPDGSLNEKALTVASFLPWGKVLKAGKVGSKVSKAVNSLAKCNCFTAGTKVLTDEGEKNIEDIEVGDKVLSKNEETGETAYKEVTHLYRNDKEVIYELTVGDQAIETTDNHPFWVEGKGWVLAVDLQVKDKLQQSNGNTLTIDNIKIVKHDEKVKVYNFTVADFHTYFVSELGIWVHNINSFCGTASDLANMARNSKKSIDGLAGAKVSASLVNDAALDFVGKGAKIQKIDGGMLYISKDGSRSVRTGVKYGKSKKQGTTVYEANFETFNSKGKQLTNYHVDIE</sequence>
<dbReference type="PANTHER" id="PTHR32305">
    <property type="match status" value="1"/>
</dbReference>
<accession>A0ABT4H7H4</accession>
<feature type="domain" description="Hint" evidence="3">
    <location>
        <begin position="1551"/>
        <end position="1645"/>
    </location>
</feature>
<dbReference type="SUPFAM" id="SSF51294">
    <property type="entry name" value="Hedgehog/intein (Hint) domain"/>
    <property type="match status" value="1"/>
</dbReference>
<feature type="signal peptide" evidence="2">
    <location>
        <begin position="1"/>
        <end position="22"/>
    </location>
</feature>
<dbReference type="Pfam" id="PF05593">
    <property type="entry name" value="RHS_repeat"/>
    <property type="match status" value="3"/>
</dbReference>
<dbReference type="SMART" id="SM00306">
    <property type="entry name" value="HintN"/>
    <property type="match status" value="1"/>
</dbReference>
<dbReference type="Gene3D" id="2.180.10.10">
    <property type="entry name" value="RHS repeat-associated core"/>
    <property type="match status" value="2"/>
</dbReference>